<protein>
    <recommendedName>
        <fullName evidence="3">DUF2922 domain-containing protein</fullName>
    </recommendedName>
</protein>
<proteinExistence type="predicted"/>
<dbReference type="EMBL" id="CP023434">
    <property type="protein sequence ID" value="AXY26219.1"/>
    <property type="molecule type" value="Genomic_DNA"/>
</dbReference>
<dbReference type="OrthoDB" id="2454247at2"/>
<keyword evidence="2" id="KW-1185">Reference proteome</keyword>
<dbReference type="Pfam" id="PF11148">
    <property type="entry name" value="DUF2922"/>
    <property type="match status" value="1"/>
</dbReference>
<evidence type="ECO:0000313" key="1">
    <source>
        <dbReference type="EMBL" id="AXY26219.1"/>
    </source>
</evidence>
<dbReference type="Proteomes" id="UP000263232">
    <property type="component" value="Chromosome"/>
</dbReference>
<dbReference type="KEGG" id="abae:CL176_09530"/>
<evidence type="ECO:0008006" key="3">
    <source>
        <dbReference type="Google" id="ProtNLM"/>
    </source>
</evidence>
<reference evidence="1 2" key="1">
    <citation type="submission" date="2017-09" db="EMBL/GenBank/DDBJ databases">
        <title>Complete genome sequence of Oxytococcus suis strain ZY16052.</title>
        <authorList>
            <person name="Li F."/>
        </authorList>
    </citation>
    <scope>NUCLEOTIDE SEQUENCE [LARGE SCALE GENOMIC DNA]</scope>
    <source>
        <strain evidence="1 2">ZY16052</strain>
    </source>
</reference>
<dbReference type="RefSeq" id="WP_118991114.1">
    <property type="nucleotide sequence ID" value="NZ_CP023434.1"/>
</dbReference>
<sequence>MNLNPVETEEIFELRFKSADNRTKKITIKNPALNILAQDVQTALDIIASTEIFAKAGIDSYAQPVDGRYIERTVRNVYVAPEV</sequence>
<organism evidence="1 2">
    <name type="scientific">Suicoccus acidiformans</name>
    <dbReference type="NCBI Taxonomy" id="2036206"/>
    <lineage>
        <taxon>Bacteria</taxon>
        <taxon>Bacillati</taxon>
        <taxon>Bacillota</taxon>
        <taxon>Bacilli</taxon>
        <taxon>Lactobacillales</taxon>
        <taxon>Aerococcaceae</taxon>
        <taxon>Suicoccus</taxon>
    </lineage>
</organism>
<name>A0A347WMB2_9LACT</name>
<dbReference type="InterPro" id="IPR021321">
    <property type="entry name" value="DUF2922"/>
</dbReference>
<accession>A0A347WMB2</accession>
<dbReference type="AlphaFoldDB" id="A0A347WMB2"/>
<evidence type="ECO:0000313" key="2">
    <source>
        <dbReference type="Proteomes" id="UP000263232"/>
    </source>
</evidence>
<gene>
    <name evidence="1" type="ORF">CL176_09530</name>
</gene>